<accession>A0A0F9FQ34</accession>
<keyword evidence="1" id="KW-0175">Coiled coil</keyword>
<proteinExistence type="predicted"/>
<dbReference type="InterPro" id="IPR027417">
    <property type="entry name" value="P-loop_NTPase"/>
</dbReference>
<dbReference type="Pfam" id="PF13476">
    <property type="entry name" value="AAA_23"/>
    <property type="match status" value="1"/>
</dbReference>
<feature type="coiled-coil region" evidence="1">
    <location>
        <begin position="335"/>
        <end position="365"/>
    </location>
</feature>
<dbReference type="InterPro" id="IPR038729">
    <property type="entry name" value="Rad50/SbcC_AAA"/>
</dbReference>
<reference evidence="3" key="1">
    <citation type="journal article" date="2015" name="Nature">
        <title>Complex archaea that bridge the gap between prokaryotes and eukaryotes.</title>
        <authorList>
            <person name="Spang A."/>
            <person name="Saw J.H."/>
            <person name="Jorgensen S.L."/>
            <person name="Zaremba-Niedzwiedzka K."/>
            <person name="Martijn J."/>
            <person name="Lind A.E."/>
            <person name="van Eijk R."/>
            <person name="Schleper C."/>
            <person name="Guy L."/>
            <person name="Ettema T.J."/>
        </authorList>
    </citation>
    <scope>NUCLEOTIDE SEQUENCE</scope>
</reference>
<sequence length="594" mass="68665">MLKLKNVTMKNFMSIGAVTQGINLEENGLTLILGDNIDQGSNGSRNGAGKTVILHAISFGLFGVPMTNIKKDNLINKTNSKNMLVSVEFEKDGHTYKIERGRKPMSFKYIIDNNTVNEDSTDEAQGDSRITQIEINKLLGFSALMFKHIIALSSKTIPFLSERAQVQREMIEELLGVTQLSAKAEVLREQTKETRTEIEHEELRIRLVQENNEKTKRTVEQIKLKSSAWELRHRNAIKELENKIENLKKVDAEKEIEAHKVLEKFISLEKDIRDAKRNLSSEQNVYDSILSQISTLEKNRKALLDHKCHACGQEIHDEQHEKMITETEEELITFCKAYDEQEKKYNDVKDRAEQKTKEFEELGSRPVVFYDTVHQAYEHRETLAHLIIDVEQETSTSNPFVEQIKMIQQENIQEIDYDLLNEMTKLKEHQEFLLKLLTDKNSWVRKQIIEQNLGYLNYRLEIYLTKLDLPHQVKFLSDLSVEISKVGQDFDFDNLSTGESTRLILSLSWAFRDVFESLNFPINIMFIDELVDSGMDSSGAESSLAVLKHTAREMKKNIFLISHKDEFVARVQNVLMVVKENGFTSYQYESDMQV</sequence>
<evidence type="ECO:0000313" key="3">
    <source>
        <dbReference type="EMBL" id="KKL88639.1"/>
    </source>
</evidence>
<dbReference type="PANTHER" id="PTHR32114">
    <property type="entry name" value="ABC TRANSPORTER ABCH.3"/>
    <property type="match status" value="1"/>
</dbReference>
<feature type="domain" description="Rad50/SbcC-type AAA" evidence="2">
    <location>
        <begin position="7"/>
        <end position="248"/>
    </location>
</feature>
<name>A0A0F9FQ34_9ZZZZ</name>
<dbReference type="Gene3D" id="1.10.287.510">
    <property type="entry name" value="Helix hairpin bin"/>
    <property type="match status" value="1"/>
</dbReference>
<dbReference type="GO" id="GO:0016887">
    <property type="term" value="F:ATP hydrolysis activity"/>
    <property type="evidence" value="ECO:0007669"/>
    <property type="project" value="InterPro"/>
</dbReference>
<feature type="coiled-coil region" evidence="1">
    <location>
        <begin position="177"/>
        <end position="257"/>
    </location>
</feature>
<dbReference type="AlphaFoldDB" id="A0A0F9FQ34"/>
<organism evidence="3">
    <name type="scientific">marine sediment metagenome</name>
    <dbReference type="NCBI Taxonomy" id="412755"/>
    <lineage>
        <taxon>unclassified sequences</taxon>
        <taxon>metagenomes</taxon>
        <taxon>ecological metagenomes</taxon>
    </lineage>
</organism>
<dbReference type="EMBL" id="LAZR01020508">
    <property type="protein sequence ID" value="KKL88639.1"/>
    <property type="molecule type" value="Genomic_DNA"/>
</dbReference>
<protein>
    <recommendedName>
        <fullName evidence="2">Rad50/SbcC-type AAA domain-containing protein</fullName>
    </recommendedName>
</protein>
<dbReference type="PANTHER" id="PTHR32114:SF2">
    <property type="entry name" value="ABC TRANSPORTER ABCH.3"/>
    <property type="match status" value="1"/>
</dbReference>
<dbReference type="SUPFAM" id="SSF52540">
    <property type="entry name" value="P-loop containing nucleoside triphosphate hydrolases"/>
    <property type="match status" value="1"/>
</dbReference>
<dbReference type="SUPFAM" id="SSF75712">
    <property type="entry name" value="Rad50 coiled-coil Zn hook"/>
    <property type="match status" value="1"/>
</dbReference>
<dbReference type="Gene3D" id="3.40.50.300">
    <property type="entry name" value="P-loop containing nucleotide triphosphate hydrolases"/>
    <property type="match status" value="2"/>
</dbReference>
<evidence type="ECO:0000256" key="1">
    <source>
        <dbReference type="SAM" id="Coils"/>
    </source>
</evidence>
<dbReference type="GO" id="GO:0006302">
    <property type="term" value="P:double-strand break repair"/>
    <property type="evidence" value="ECO:0007669"/>
    <property type="project" value="InterPro"/>
</dbReference>
<comment type="caution">
    <text evidence="3">The sequence shown here is derived from an EMBL/GenBank/DDBJ whole genome shotgun (WGS) entry which is preliminary data.</text>
</comment>
<evidence type="ECO:0000259" key="2">
    <source>
        <dbReference type="Pfam" id="PF13476"/>
    </source>
</evidence>
<gene>
    <name evidence="3" type="ORF">LCGC14_1922690</name>
</gene>